<dbReference type="EMBL" id="MN183282">
    <property type="protein sequence ID" value="QED11595.1"/>
    <property type="molecule type" value="Genomic_DNA"/>
</dbReference>
<protein>
    <submittedName>
        <fullName evidence="1">Uncharacterized protein</fullName>
    </submittedName>
</protein>
<proteinExistence type="predicted"/>
<keyword evidence="2" id="KW-1185">Reference proteome</keyword>
<sequence>MSRRIRVHLRHTGSSKFQFGVTSLAKVWDYDDRHWGYNFVFGRWRLVVRDRNLDPDHYNPKRFFDFGFGRGQLKFERLFMTMTDAQKSSYWEARHPDNWYKHTPMHLQAFIDHYKSSTCCHYFKENQNGST</sequence>
<gene>
    <name evidence="1" type="primary">105</name>
    <name evidence="1" type="ORF">SEA_QUI_105</name>
</gene>
<dbReference type="GeneID" id="77936467"/>
<accession>A0A5B8WKJ8</accession>
<evidence type="ECO:0000313" key="2">
    <source>
        <dbReference type="Proteomes" id="UP000321915"/>
    </source>
</evidence>
<evidence type="ECO:0000313" key="1">
    <source>
        <dbReference type="EMBL" id="QED11595.1"/>
    </source>
</evidence>
<dbReference type="Proteomes" id="UP000321915">
    <property type="component" value="Segment"/>
</dbReference>
<reference evidence="1 2" key="1">
    <citation type="submission" date="2019-07" db="EMBL/GenBank/DDBJ databases">
        <authorList>
            <person name="Abdullah A."/>
            <person name="Lima G.C."/>
            <person name="Cuneo C.K."/>
            <person name="Ennest D.C."/>
            <person name="Fritz K.J."/>
            <person name="Johnson B.T."/>
            <person name="Larson S.M."/>
            <person name="Lemunyete M.N."/>
            <person name="Murray M.B."/>
            <person name="Osmond D.E."/>
            <person name="Patras K.A."/>
            <person name="Ransibrahmanakul S."/>
            <person name="Simpson K.A."/>
            <person name="Thull B.S."/>
            <person name="Wetzel S."/>
            <person name="Bonilla J.A."/>
            <person name="Klyczek K."/>
            <person name="Garlena R.A."/>
            <person name="Russell D.A."/>
            <person name="Pope W.H."/>
            <person name="Jacobs-Sera D."/>
            <person name="Hatfull G.F."/>
        </authorList>
    </citation>
    <scope>NUCLEOTIDE SEQUENCE [LARGE SCALE GENOMIC DNA]</scope>
</reference>
<organism evidence="1 2">
    <name type="scientific">Arthrobacter phage Qui</name>
    <dbReference type="NCBI Taxonomy" id="2603260"/>
    <lineage>
        <taxon>Viruses</taxon>
        <taxon>Duplodnaviria</taxon>
        <taxon>Heunggongvirae</taxon>
        <taxon>Uroviricota</taxon>
        <taxon>Caudoviricetes</taxon>
        <taxon>Quivirus</taxon>
        <taxon>Quivirus qui</taxon>
    </lineage>
</organism>
<dbReference type="RefSeq" id="YP_010660471.1">
    <property type="nucleotide sequence ID" value="NC_070877.1"/>
</dbReference>
<name>A0A5B8WKJ8_9CAUD</name>
<dbReference type="KEGG" id="vg:77936467"/>